<dbReference type="InterPro" id="IPR005162">
    <property type="entry name" value="Retrotrans_gag_dom"/>
</dbReference>
<evidence type="ECO:0000256" key="1">
    <source>
        <dbReference type="SAM" id="MobiDB-lite"/>
    </source>
</evidence>
<name>A0A6L2MZ59_TANCI</name>
<feature type="region of interest" description="Disordered" evidence="1">
    <location>
        <begin position="344"/>
        <end position="363"/>
    </location>
</feature>
<protein>
    <recommendedName>
        <fullName evidence="2">Retrotransposon gag domain-containing protein</fullName>
    </recommendedName>
</protein>
<comment type="caution">
    <text evidence="3">The sequence shown here is derived from an EMBL/GenBank/DDBJ whole genome shotgun (WGS) entry which is preliminary data.</text>
</comment>
<dbReference type="PANTHER" id="PTHR33223:SF11">
    <property type="entry name" value="ELEMENT PROTEIN, PUTATIVE-RELATED"/>
    <property type="match status" value="1"/>
</dbReference>
<feature type="non-terminal residue" evidence="3">
    <location>
        <position position="375"/>
    </location>
</feature>
<organism evidence="3">
    <name type="scientific">Tanacetum cinerariifolium</name>
    <name type="common">Dalmatian daisy</name>
    <name type="synonym">Chrysanthemum cinerariifolium</name>
    <dbReference type="NCBI Taxonomy" id="118510"/>
    <lineage>
        <taxon>Eukaryota</taxon>
        <taxon>Viridiplantae</taxon>
        <taxon>Streptophyta</taxon>
        <taxon>Embryophyta</taxon>
        <taxon>Tracheophyta</taxon>
        <taxon>Spermatophyta</taxon>
        <taxon>Magnoliopsida</taxon>
        <taxon>eudicotyledons</taxon>
        <taxon>Gunneridae</taxon>
        <taxon>Pentapetalae</taxon>
        <taxon>asterids</taxon>
        <taxon>campanulids</taxon>
        <taxon>Asterales</taxon>
        <taxon>Asteraceae</taxon>
        <taxon>Asteroideae</taxon>
        <taxon>Anthemideae</taxon>
        <taxon>Anthemidinae</taxon>
        <taxon>Tanacetum</taxon>
    </lineage>
</organism>
<dbReference type="AlphaFoldDB" id="A0A6L2MZ59"/>
<proteinExistence type="predicted"/>
<feature type="domain" description="Retrotransposon gag" evidence="2">
    <location>
        <begin position="88"/>
        <end position="173"/>
    </location>
</feature>
<dbReference type="Pfam" id="PF03732">
    <property type="entry name" value="Retrotrans_gag"/>
    <property type="match status" value="1"/>
</dbReference>
<dbReference type="PANTHER" id="PTHR33223">
    <property type="entry name" value="CCHC-TYPE DOMAIN-CONTAINING PROTEIN"/>
    <property type="match status" value="1"/>
</dbReference>
<evidence type="ECO:0000259" key="2">
    <source>
        <dbReference type="Pfam" id="PF03732"/>
    </source>
</evidence>
<dbReference type="EMBL" id="BKCJ010007812">
    <property type="protein sequence ID" value="GEU79143.1"/>
    <property type="molecule type" value="Genomic_DNA"/>
</dbReference>
<reference evidence="3" key="1">
    <citation type="journal article" date="2019" name="Sci. Rep.">
        <title>Draft genome of Tanacetum cinerariifolium, the natural source of mosquito coil.</title>
        <authorList>
            <person name="Yamashiro T."/>
            <person name="Shiraishi A."/>
            <person name="Satake H."/>
            <person name="Nakayama K."/>
        </authorList>
    </citation>
    <scope>NUCLEOTIDE SEQUENCE</scope>
</reference>
<accession>A0A6L2MZ59</accession>
<sequence length="375" mass="42368">MAEGELGNLTMKQYLALTRGNQALGVVKPKIKGNVNFKIKSQFMRELREDTFFRNKNEDPHEHVERILDIVSLFNITGVTHDRVMIRVFPITLTGATKRWVDKLSPRTVDSWYLFKKAFIKWYCPSSVEINNFKQEGDKTLYQAWERNNDLLYKCQTHDINSHQKVNIFYNGLGTMNRQLLNSQGSIPSMTPAQALTAIQTIADTIKSGMTVGCQLCGGAHLDKEYPLNEEVKSFEVVMYGEFGRSSPFSNGAKYRFKALKAQALGIFSDRGSAHAQGSQNHGALGFRALSLGVPRKDLGVSVNVIPKSIFKHLKLANLKKTDMLVEMADMTKRAPIRIVENERSHKKAKMHKPDMNTPSAHSENLLSKIAMEYL</sequence>
<evidence type="ECO:0000313" key="3">
    <source>
        <dbReference type="EMBL" id="GEU79143.1"/>
    </source>
</evidence>
<gene>
    <name evidence="3" type="ORF">Tci_051121</name>
</gene>